<feature type="compositionally biased region" description="Basic and acidic residues" evidence="1">
    <location>
        <begin position="9"/>
        <end position="23"/>
    </location>
</feature>
<name>A0A0D2KF56_9CHLO</name>
<dbReference type="Proteomes" id="UP000054498">
    <property type="component" value="Unassembled WGS sequence"/>
</dbReference>
<evidence type="ECO:0000256" key="1">
    <source>
        <dbReference type="SAM" id="MobiDB-lite"/>
    </source>
</evidence>
<dbReference type="RefSeq" id="XP_013893533.1">
    <property type="nucleotide sequence ID" value="XM_014038079.1"/>
</dbReference>
<feature type="region of interest" description="Disordered" evidence="1">
    <location>
        <begin position="1"/>
        <end position="23"/>
    </location>
</feature>
<reference evidence="2 3" key="1">
    <citation type="journal article" date="2013" name="BMC Genomics">
        <title>Reconstruction of the lipid metabolism for the microalga Monoraphidium neglectum from its genome sequence reveals characteristics suitable for biofuel production.</title>
        <authorList>
            <person name="Bogen C."/>
            <person name="Al-Dilaimi A."/>
            <person name="Albersmeier A."/>
            <person name="Wichmann J."/>
            <person name="Grundmann M."/>
            <person name="Rupp O."/>
            <person name="Lauersen K.J."/>
            <person name="Blifernez-Klassen O."/>
            <person name="Kalinowski J."/>
            <person name="Goesmann A."/>
            <person name="Mussgnug J.H."/>
            <person name="Kruse O."/>
        </authorList>
    </citation>
    <scope>NUCLEOTIDE SEQUENCE [LARGE SCALE GENOMIC DNA]</scope>
    <source>
        <strain evidence="2 3">SAG 48.87</strain>
    </source>
</reference>
<keyword evidence="3" id="KW-1185">Reference proteome</keyword>
<gene>
    <name evidence="2" type="ORF">MNEG_13449</name>
</gene>
<dbReference type="KEGG" id="mng:MNEG_13449"/>
<accession>A0A0D2KF56</accession>
<dbReference type="STRING" id="145388.A0A0D2KF56"/>
<evidence type="ECO:0000313" key="3">
    <source>
        <dbReference type="Proteomes" id="UP000054498"/>
    </source>
</evidence>
<dbReference type="OrthoDB" id="436852at2759"/>
<dbReference type="AlphaFoldDB" id="A0A0D2KF56"/>
<protein>
    <submittedName>
        <fullName evidence="2">Uncharacterized protein</fullName>
    </submittedName>
</protein>
<dbReference type="GeneID" id="25730912"/>
<organism evidence="2 3">
    <name type="scientific">Monoraphidium neglectum</name>
    <dbReference type="NCBI Taxonomy" id="145388"/>
    <lineage>
        <taxon>Eukaryota</taxon>
        <taxon>Viridiplantae</taxon>
        <taxon>Chlorophyta</taxon>
        <taxon>core chlorophytes</taxon>
        <taxon>Chlorophyceae</taxon>
        <taxon>CS clade</taxon>
        <taxon>Sphaeropleales</taxon>
        <taxon>Selenastraceae</taxon>
        <taxon>Monoraphidium</taxon>
    </lineage>
</organism>
<sequence>MPASANGSKHPDPRGRRLQHDDITPRLQGKYTELYWPDDALWYLVYIDRIDVRAKTANIIYYPSEELEELDLDEIAKDGHMVLLPQGGLQ</sequence>
<proteinExistence type="predicted"/>
<evidence type="ECO:0000313" key="2">
    <source>
        <dbReference type="EMBL" id="KIY94513.1"/>
    </source>
</evidence>
<dbReference type="EMBL" id="KK104051">
    <property type="protein sequence ID" value="KIY94513.1"/>
    <property type="molecule type" value="Genomic_DNA"/>
</dbReference>